<dbReference type="InterPro" id="IPR001034">
    <property type="entry name" value="DeoR_HTH"/>
</dbReference>
<feature type="domain" description="HTH deoR-type" evidence="4">
    <location>
        <begin position="10"/>
        <end position="48"/>
    </location>
</feature>
<proteinExistence type="predicted"/>
<dbReference type="InterPro" id="IPR036390">
    <property type="entry name" value="WH_DNA-bd_sf"/>
</dbReference>
<dbReference type="InterPro" id="IPR050313">
    <property type="entry name" value="Carb_Metab_HTH_regulators"/>
</dbReference>
<protein>
    <submittedName>
        <fullName evidence="5">Helix-turn-helix transcriptional regulator</fullName>
    </submittedName>
</protein>
<dbReference type="AlphaFoldDB" id="A0AB39HQM5"/>
<dbReference type="PANTHER" id="PTHR30363">
    <property type="entry name" value="HTH-TYPE TRANSCRIPTIONAL REGULATOR SRLR-RELATED"/>
    <property type="match status" value="1"/>
</dbReference>
<accession>A0AB39HQM5</accession>
<dbReference type="GO" id="GO:0003700">
    <property type="term" value="F:DNA-binding transcription factor activity"/>
    <property type="evidence" value="ECO:0007669"/>
    <property type="project" value="InterPro"/>
</dbReference>
<dbReference type="Gene3D" id="1.10.10.10">
    <property type="entry name" value="Winged helix-like DNA-binding domain superfamily/Winged helix DNA-binding domain"/>
    <property type="match status" value="1"/>
</dbReference>
<dbReference type="EMBL" id="CP162599">
    <property type="protein sequence ID" value="XDK33483.1"/>
    <property type="molecule type" value="Genomic_DNA"/>
</dbReference>
<name>A0AB39HQM5_9BACI</name>
<dbReference type="RefSeq" id="WP_368654161.1">
    <property type="nucleotide sequence ID" value="NZ_CP162599.1"/>
</dbReference>
<evidence type="ECO:0000256" key="1">
    <source>
        <dbReference type="ARBA" id="ARBA00023015"/>
    </source>
</evidence>
<dbReference type="PANTHER" id="PTHR30363:SF28">
    <property type="entry name" value="TRANSCRIPTIONAL REGULATORY PROTEIN-RELATED"/>
    <property type="match status" value="1"/>
</dbReference>
<evidence type="ECO:0000313" key="5">
    <source>
        <dbReference type="EMBL" id="XDK33483.1"/>
    </source>
</evidence>
<evidence type="ECO:0000259" key="4">
    <source>
        <dbReference type="Pfam" id="PF08220"/>
    </source>
</evidence>
<dbReference type="Pfam" id="PF08220">
    <property type="entry name" value="HTH_DeoR"/>
    <property type="match status" value="1"/>
</dbReference>
<evidence type="ECO:0000256" key="3">
    <source>
        <dbReference type="ARBA" id="ARBA00023163"/>
    </source>
</evidence>
<keyword evidence="3" id="KW-0804">Transcription</keyword>
<evidence type="ECO:0000256" key="2">
    <source>
        <dbReference type="ARBA" id="ARBA00023125"/>
    </source>
</evidence>
<dbReference type="InterPro" id="IPR011991">
    <property type="entry name" value="ArsR-like_HTH"/>
</dbReference>
<dbReference type="CDD" id="cd00090">
    <property type="entry name" value="HTH_ARSR"/>
    <property type="match status" value="1"/>
</dbReference>
<keyword evidence="1" id="KW-0805">Transcription regulation</keyword>
<keyword evidence="2" id="KW-0238">DNA-binding</keyword>
<sequence>MKNSRLTTKEKLIDLLKKQNEMTVSQMAQALDITEMAVRKHLNILERDSFLHISEVKQPLGRPVQVFSLAPKADILFPKNYDNLTLDFLNDLQEMQGNEIIDRLFENRGKRLAGKYFPFMKDISSNEAMVETLKDIQIDKGYMADVIKIDEHQFELIEHHCPIFEVAKNFKQACHCETNMFKEVLNTEHVQRTSCKADGDHHCHFLIKFTEDDIPVTS</sequence>
<dbReference type="SUPFAM" id="SSF46785">
    <property type="entry name" value="Winged helix' DNA-binding domain"/>
    <property type="match status" value="1"/>
</dbReference>
<reference evidence="5" key="1">
    <citation type="submission" date="2024-07" db="EMBL/GenBank/DDBJ databases">
        <title>Halotolerant mesophilic bacterium Ornithinibacillus sp. 4-3, sp. nov., isolated from soil.</title>
        <authorList>
            <person name="Sidarenka A.V."/>
            <person name="Guliayeva D.E."/>
            <person name="Leanovich S.I."/>
            <person name="Hileuskaya K.S."/>
            <person name="Akhremchuk A.E."/>
            <person name="Sikolenko M.A."/>
            <person name="Valentovich L.N."/>
        </authorList>
    </citation>
    <scope>NUCLEOTIDE SEQUENCE</scope>
    <source>
        <strain evidence="5">4-3</strain>
    </source>
</reference>
<dbReference type="GO" id="GO:0003677">
    <property type="term" value="F:DNA binding"/>
    <property type="evidence" value="ECO:0007669"/>
    <property type="project" value="UniProtKB-KW"/>
</dbReference>
<dbReference type="InterPro" id="IPR036388">
    <property type="entry name" value="WH-like_DNA-bd_sf"/>
</dbReference>
<gene>
    <name evidence="5" type="ORF">AB4Y30_03755</name>
</gene>
<organism evidence="5">
    <name type="scientific">Ornithinibacillus sp. 4-3</name>
    <dbReference type="NCBI Taxonomy" id="3231488"/>
    <lineage>
        <taxon>Bacteria</taxon>
        <taxon>Bacillati</taxon>
        <taxon>Bacillota</taxon>
        <taxon>Bacilli</taxon>
        <taxon>Bacillales</taxon>
        <taxon>Bacillaceae</taxon>
        <taxon>Ornithinibacillus</taxon>
    </lineage>
</organism>